<evidence type="ECO:0000259" key="1">
    <source>
        <dbReference type="PROSITE" id="PS50181"/>
    </source>
</evidence>
<dbReference type="HOGENOM" id="CLU_1049815_0_0_1"/>
<evidence type="ECO:0000313" key="3">
    <source>
        <dbReference type="Proteomes" id="UP000015100"/>
    </source>
</evidence>
<comment type="caution">
    <text evidence="2">The sequence shown here is derived from an EMBL/GenBank/DDBJ whole genome shotgun (WGS) entry which is preliminary data.</text>
</comment>
<proteinExistence type="predicted"/>
<accession>S8BUH9</accession>
<dbReference type="PROSITE" id="PS50181">
    <property type="entry name" value="FBOX"/>
    <property type="match status" value="1"/>
</dbReference>
<protein>
    <recommendedName>
        <fullName evidence="1">F-box domain-containing protein</fullName>
    </recommendedName>
</protein>
<keyword evidence="3" id="KW-1185">Reference proteome</keyword>
<organism evidence="2 3">
    <name type="scientific">Dactylellina haptotyla (strain CBS 200.50)</name>
    <name type="common">Nematode-trapping fungus</name>
    <name type="synonym">Monacrosporium haptotylum</name>
    <dbReference type="NCBI Taxonomy" id="1284197"/>
    <lineage>
        <taxon>Eukaryota</taxon>
        <taxon>Fungi</taxon>
        <taxon>Dikarya</taxon>
        <taxon>Ascomycota</taxon>
        <taxon>Pezizomycotina</taxon>
        <taxon>Orbiliomycetes</taxon>
        <taxon>Orbiliales</taxon>
        <taxon>Orbiliaceae</taxon>
        <taxon>Dactylellina</taxon>
    </lineage>
</organism>
<dbReference type="SUPFAM" id="SSF81383">
    <property type="entry name" value="F-box domain"/>
    <property type="match status" value="1"/>
</dbReference>
<dbReference type="InterPro" id="IPR001810">
    <property type="entry name" value="F-box_dom"/>
</dbReference>
<dbReference type="EMBL" id="AQGS01000089">
    <property type="protein sequence ID" value="EPS43143.1"/>
    <property type="molecule type" value="Genomic_DNA"/>
</dbReference>
<gene>
    <name evidence="2" type="ORF">H072_2870</name>
</gene>
<dbReference type="OrthoDB" id="5281017at2759"/>
<feature type="domain" description="F-box" evidence="1">
    <location>
        <begin position="10"/>
        <end position="57"/>
    </location>
</feature>
<dbReference type="SMART" id="SM00256">
    <property type="entry name" value="FBOX"/>
    <property type="match status" value="1"/>
</dbReference>
<dbReference type="AlphaFoldDB" id="S8BUH9"/>
<dbReference type="Proteomes" id="UP000015100">
    <property type="component" value="Unassembled WGS sequence"/>
</dbReference>
<dbReference type="Pfam" id="PF12937">
    <property type="entry name" value="F-box-like"/>
    <property type="match status" value="1"/>
</dbReference>
<reference evidence="2 3" key="1">
    <citation type="journal article" date="2013" name="PLoS Genet.">
        <title>Genomic mechanisms accounting for the adaptation to parasitism in nematode-trapping fungi.</title>
        <authorList>
            <person name="Meerupati T."/>
            <person name="Andersson K.M."/>
            <person name="Friman E."/>
            <person name="Kumar D."/>
            <person name="Tunlid A."/>
            <person name="Ahren D."/>
        </authorList>
    </citation>
    <scope>NUCLEOTIDE SEQUENCE [LARGE SCALE GENOMIC DNA]</scope>
    <source>
        <strain evidence="2 3">CBS 200.50</strain>
    </source>
</reference>
<dbReference type="InterPro" id="IPR036047">
    <property type="entry name" value="F-box-like_dom_sf"/>
</dbReference>
<evidence type="ECO:0000313" key="2">
    <source>
        <dbReference type="EMBL" id="EPS43143.1"/>
    </source>
</evidence>
<sequence length="265" mass="29995">MSASASEQPSFPIFALPNELQAKILSFLPDAEDQINISRTCKTWHNLVMYSNSFVKSRYLPLYSGISHHFLLENQIQRSALLAFAQGPKIEKINYVFRGCSKGDRNDLPEYQERESYPWRAALIKDITSCPFLDESVFSTKVSWITWEDVCNADGSFKGMAGEVIKPKINPHPWGDRRVKIIASLQTSVGDRYSSTISSRLVPVADAKTVTVRELAEAIVKLFNGGIPTASACYIFWVSLNTWTDKEIWMDVKLLEYPLVTFVQL</sequence>
<dbReference type="CDD" id="cd09917">
    <property type="entry name" value="F-box_SF"/>
    <property type="match status" value="1"/>
</dbReference>
<dbReference type="Gene3D" id="1.20.1280.50">
    <property type="match status" value="1"/>
</dbReference>
<reference evidence="3" key="2">
    <citation type="submission" date="2013-04" db="EMBL/GenBank/DDBJ databases">
        <title>Genomic mechanisms accounting for the adaptation to parasitism in nematode-trapping fungi.</title>
        <authorList>
            <person name="Ahren D.G."/>
        </authorList>
    </citation>
    <scope>NUCLEOTIDE SEQUENCE [LARGE SCALE GENOMIC DNA]</scope>
    <source>
        <strain evidence="3">CBS 200.50</strain>
    </source>
</reference>
<name>S8BUH9_DACHA</name>